<dbReference type="NCBIfam" id="TIGR03635">
    <property type="entry name" value="uS17_bact"/>
    <property type="match status" value="1"/>
</dbReference>
<name>A0A1F4S539_UNCSA</name>
<sequence length="106" mass="12500">MRKIKEGVVIKEGAEKTVVVQVESVFSHKKYGKVVKTYKKFLVHDDKKEATIGDLVEIMETRPISKRKFYRIVRILGKVKLKIRELPKKKEKTKEKEEKENDSIRD</sequence>
<accession>A0A1F4S539</accession>
<keyword evidence="5 6" id="KW-0687">Ribonucleoprotein</keyword>
<dbReference type="Pfam" id="PF00366">
    <property type="entry name" value="Ribosomal_S17"/>
    <property type="match status" value="1"/>
</dbReference>
<keyword evidence="2 6" id="KW-0699">rRNA-binding</keyword>
<dbReference type="InterPro" id="IPR000266">
    <property type="entry name" value="Ribosomal_uS17"/>
</dbReference>
<evidence type="ECO:0000256" key="7">
    <source>
        <dbReference type="RuleBase" id="RU003872"/>
    </source>
</evidence>
<comment type="caution">
    <text evidence="8">The sequence shown here is derived from an EMBL/GenBank/DDBJ whole genome shotgun (WGS) entry which is preliminary data.</text>
</comment>
<organism evidence="8 9">
    <name type="scientific">candidate division WOR-1 bacterium RIFOXYB2_FULL_36_35</name>
    <dbReference type="NCBI Taxonomy" id="1802578"/>
    <lineage>
        <taxon>Bacteria</taxon>
        <taxon>Bacillati</taxon>
        <taxon>Saganbacteria</taxon>
    </lineage>
</organism>
<evidence type="ECO:0000256" key="4">
    <source>
        <dbReference type="ARBA" id="ARBA00022980"/>
    </source>
</evidence>
<dbReference type="HAMAP" id="MF_01345_B">
    <property type="entry name" value="Ribosomal_uS17_B"/>
    <property type="match status" value="1"/>
</dbReference>
<evidence type="ECO:0000256" key="1">
    <source>
        <dbReference type="ARBA" id="ARBA00010254"/>
    </source>
</evidence>
<dbReference type="InterPro" id="IPR019984">
    <property type="entry name" value="Ribosomal_uS17_bact/chlr"/>
</dbReference>
<dbReference type="PANTHER" id="PTHR10744:SF1">
    <property type="entry name" value="SMALL RIBOSOMAL SUBUNIT PROTEIN US17M"/>
    <property type="match status" value="1"/>
</dbReference>
<dbReference type="SUPFAM" id="SSF50249">
    <property type="entry name" value="Nucleic acid-binding proteins"/>
    <property type="match status" value="1"/>
</dbReference>
<dbReference type="NCBIfam" id="NF004123">
    <property type="entry name" value="PRK05610.1"/>
    <property type="match status" value="1"/>
</dbReference>
<dbReference type="InterPro" id="IPR012340">
    <property type="entry name" value="NA-bd_OB-fold"/>
</dbReference>
<evidence type="ECO:0000256" key="2">
    <source>
        <dbReference type="ARBA" id="ARBA00022730"/>
    </source>
</evidence>
<protein>
    <recommendedName>
        <fullName evidence="6">Small ribosomal subunit protein uS17</fullName>
    </recommendedName>
</protein>
<dbReference type="AlphaFoldDB" id="A0A1F4S539"/>
<dbReference type="PROSITE" id="PS00056">
    <property type="entry name" value="RIBOSOMAL_S17"/>
    <property type="match status" value="1"/>
</dbReference>
<evidence type="ECO:0000256" key="3">
    <source>
        <dbReference type="ARBA" id="ARBA00022884"/>
    </source>
</evidence>
<dbReference type="PRINTS" id="PR00973">
    <property type="entry name" value="RIBOSOMALS17"/>
</dbReference>
<evidence type="ECO:0000313" key="9">
    <source>
        <dbReference type="Proteomes" id="UP000177905"/>
    </source>
</evidence>
<reference evidence="8 9" key="1">
    <citation type="journal article" date="2016" name="Nat. Commun.">
        <title>Thousands of microbial genomes shed light on interconnected biogeochemical processes in an aquifer system.</title>
        <authorList>
            <person name="Anantharaman K."/>
            <person name="Brown C.T."/>
            <person name="Hug L.A."/>
            <person name="Sharon I."/>
            <person name="Castelle C.J."/>
            <person name="Probst A.J."/>
            <person name="Thomas B.C."/>
            <person name="Singh A."/>
            <person name="Wilkins M.J."/>
            <person name="Karaoz U."/>
            <person name="Brodie E.L."/>
            <person name="Williams K.H."/>
            <person name="Hubbard S.S."/>
            <person name="Banfield J.F."/>
        </authorList>
    </citation>
    <scope>NUCLEOTIDE SEQUENCE [LARGE SCALE GENOMIC DNA]</scope>
</reference>
<dbReference type="Gene3D" id="2.40.50.140">
    <property type="entry name" value="Nucleic acid-binding proteins"/>
    <property type="match status" value="1"/>
</dbReference>
<evidence type="ECO:0000256" key="6">
    <source>
        <dbReference type="HAMAP-Rule" id="MF_01345"/>
    </source>
</evidence>
<dbReference type="PANTHER" id="PTHR10744">
    <property type="entry name" value="40S RIBOSOMAL PROTEIN S11 FAMILY MEMBER"/>
    <property type="match status" value="1"/>
</dbReference>
<dbReference type="GO" id="GO:0003735">
    <property type="term" value="F:structural constituent of ribosome"/>
    <property type="evidence" value="ECO:0007669"/>
    <property type="project" value="UniProtKB-UniRule"/>
</dbReference>
<dbReference type="Proteomes" id="UP000177905">
    <property type="component" value="Unassembled WGS sequence"/>
</dbReference>
<dbReference type="GO" id="GO:0006412">
    <property type="term" value="P:translation"/>
    <property type="evidence" value="ECO:0007669"/>
    <property type="project" value="UniProtKB-UniRule"/>
</dbReference>
<gene>
    <name evidence="6" type="primary">rpsQ</name>
    <name evidence="8" type="ORF">A2290_03945</name>
</gene>
<proteinExistence type="inferred from homology"/>
<dbReference type="GO" id="GO:0022627">
    <property type="term" value="C:cytosolic small ribosomal subunit"/>
    <property type="evidence" value="ECO:0007669"/>
    <property type="project" value="UniProtKB-UniRule"/>
</dbReference>
<comment type="similarity">
    <text evidence="1 6 7">Belongs to the universal ribosomal protein uS17 family.</text>
</comment>
<keyword evidence="3 6" id="KW-0694">RNA-binding</keyword>
<dbReference type="InterPro" id="IPR019979">
    <property type="entry name" value="Ribosomal_uS17_CS"/>
</dbReference>
<comment type="subunit">
    <text evidence="6">Part of the 30S ribosomal subunit.</text>
</comment>
<dbReference type="EMBL" id="MEUA01000019">
    <property type="protein sequence ID" value="OGC15551.1"/>
    <property type="molecule type" value="Genomic_DNA"/>
</dbReference>
<dbReference type="CDD" id="cd00364">
    <property type="entry name" value="Ribosomal_uS17"/>
    <property type="match status" value="1"/>
</dbReference>
<evidence type="ECO:0000256" key="5">
    <source>
        <dbReference type="ARBA" id="ARBA00023274"/>
    </source>
</evidence>
<evidence type="ECO:0000313" key="8">
    <source>
        <dbReference type="EMBL" id="OGC15551.1"/>
    </source>
</evidence>
<dbReference type="GO" id="GO:0019843">
    <property type="term" value="F:rRNA binding"/>
    <property type="evidence" value="ECO:0007669"/>
    <property type="project" value="UniProtKB-UniRule"/>
</dbReference>
<comment type="function">
    <text evidence="6">One of the primary rRNA binding proteins, it binds specifically to the 5'-end of 16S ribosomal RNA.</text>
</comment>
<keyword evidence="4 6" id="KW-0689">Ribosomal protein</keyword>